<feature type="transmembrane region" description="Helical" evidence="1">
    <location>
        <begin position="31"/>
        <end position="49"/>
    </location>
</feature>
<keyword evidence="1" id="KW-0812">Transmembrane</keyword>
<proteinExistence type="predicted"/>
<dbReference type="RefSeq" id="WP_167080528.1">
    <property type="nucleotide sequence ID" value="NZ_BAAADC010000001.1"/>
</dbReference>
<keyword evidence="1" id="KW-1133">Transmembrane helix</keyword>
<comment type="caution">
    <text evidence="2">The sequence shown here is derived from an EMBL/GenBank/DDBJ whole genome shotgun (WGS) entry which is preliminary data.</text>
</comment>
<accession>A0A846MVR1</accession>
<evidence type="ECO:0000256" key="1">
    <source>
        <dbReference type="SAM" id="Phobius"/>
    </source>
</evidence>
<protein>
    <submittedName>
        <fullName evidence="2">Putative membrane protein</fullName>
    </submittedName>
</protein>
<dbReference type="EMBL" id="JAASRM010000001">
    <property type="protein sequence ID" value="NIK87172.1"/>
    <property type="molecule type" value="Genomic_DNA"/>
</dbReference>
<evidence type="ECO:0000313" key="2">
    <source>
        <dbReference type="EMBL" id="NIK87172.1"/>
    </source>
</evidence>
<name>A0A846MVR1_9PROT</name>
<keyword evidence="3" id="KW-1185">Reference proteome</keyword>
<gene>
    <name evidence="2" type="ORF">FHS83_000490</name>
</gene>
<dbReference type="Proteomes" id="UP000570514">
    <property type="component" value="Unassembled WGS sequence"/>
</dbReference>
<keyword evidence="1" id="KW-0472">Membrane</keyword>
<organism evidence="2 3">
    <name type="scientific">Rhizomicrobium palustre</name>
    <dbReference type="NCBI Taxonomy" id="189966"/>
    <lineage>
        <taxon>Bacteria</taxon>
        <taxon>Pseudomonadati</taxon>
        <taxon>Pseudomonadota</taxon>
        <taxon>Alphaproteobacteria</taxon>
        <taxon>Micropepsales</taxon>
        <taxon>Micropepsaceae</taxon>
        <taxon>Rhizomicrobium</taxon>
    </lineage>
</organism>
<sequence>MFGIITAFFALIAAFIGGIFRLITSILGGCFGMVMLGMILAVVVLVAVLHGF</sequence>
<evidence type="ECO:0000313" key="3">
    <source>
        <dbReference type="Proteomes" id="UP000570514"/>
    </source>
</evidence>
<reference evidence="2 3" key="1">
    <citation type="submission" date="2020-03" db="EMBL/GenBank/DDBJ databases">
        <title>Genomic Encyclopedia of Type Strains, Phase IV (KMG-IV): sequencing the most valuable type-strain genomes for metagenomic binning, comparative biology and taxonomic classification.</title>
        <authorList>
            <person name="Goeker M."/>
        </authorList>
    </citation>
    <scope>NUCLEOTIDE SEQUENCE [LARGE SCALE GENOMIC DNA]</scope>
    <source>
        <strain evidence="2 3">DSM 19867</strain>
    </source>
</reference>
<dbReference type="AlphaFoldDB" id="A0A846MVR1"/>